<dbReference type="Gene3D" id="3.40.50.150">
    <property type="entry name" value="Vaccinia Virus protein VP39"/>
    <property type="match status" value="1"/>
</dbReference>
<gene>
    <name evidence="2" type="ORF">ACFPCV_11045</name>
</gene>
<accession>A0ABV9RZE1</accession>
<dbReference type="SUPFAM" id="SSF53335">
    <property type="entry name" value="S-adenosyl-L-methionine-dependent methyltransferases"/>
    <property type="match status" value="1"/>
</dbReference>
<dbReference type="GO" id="GO:0008168">
    <property type="term" value="F:methyltransferase activity"/>
    <property type="evidence" value="ECO:0007669"/>
    <property type="project" value="UniProtKB-KW"/>
</dbReference>
<dbReference type="CDD" id="cd02440">
    <property type="entry name" value="AdoMet_MTases"/>
    <property type="match status" value="1"/>
</dbReference>
<evidence type="ECO:0000313" key="2">
    <source>
        <dbReference type="EMBL" id="MFC4854039.1"/>
    </source>
</evidence>
<dbReference type="InterPro" id="IPR041698">
    <property type="entry name" value="Methyltransf_25"/>
</dbReference>
<dbReference type="RefSeq" id="WP_378055998.1">
    <property type="nucleotide sequence ID" value="NZ_JBHSIS010000006.1"/>
</dbReference>
<comment type="caution">
    <text evidence="2">The sequence shown here is derived from an EMBL/GenBank/DDBJ whole genome shotgun (WGS) entry which is preliminary data.</text>
</comment>
<dbReference type="EC" id="2.1.1.-" evidence="2"/>
<reference evidence="3" key="1">
    <citation type="journal article" date="2019" name="Int. J. Syst. Evol. Microbiol.">
        <title>The Global Catalogue of Microorganisms (GCM) 10K type strain sequencing project: providing services to taxonomists for standard genome sequencing and annotation.</title>
        <authorList>
            <consortium name="The Broad Institute Genomics Platform"/>
            <consortium name="The Broad Institute Genome Sequencing Center for Infectious Disease"/>
            <person name="Wu L."/>
            <person name="Ma J."/>
        </authorList>
    </citation>
    <scope>NUCLEOTIDE SEQUENCE [LARGE SCALE GENOMIC DNA]</scope>
    <source>
        <strain evidence="3">ZS-22-S1</strain>
    </source>
</reference>
<organism evidence="2 3">
    <name type="scientific">Actinophytocola glycyrrhizae</name>
    <dbReference type="NCBI Taxonomy" id="2044873"/>
    <lineage>
        <taxon>Bacteria</taxon>
        <taxon>Bacillati</taxon>
        <taxon>Actinomycetota</taxon>
        <taxon>Actinomycetes</taxon>
        <taxon>Pseudonocardiales</taxon>
        <taxon>Pseudonocardiaceae</taxon>
    </lineage>
</organism>
<proteinExistence type="predicted"/>
<dbReference type="GO" id="GO:0032259">
    <property type="term" value="P:methylation"/>
    <property type="evidence" value="ECO:0007669"/>
    <property type="project" value="UniProtKB-KW"/>
</dbReference>
<evidence type="ECO:0000313" key="3">
    <source>
        <dbReference type="Proteomes" id="UP001595859"/>
    </source>
</evidence>
<dbReference type="Proteomes" id="UP001595859">
    <property type="component" value="Unassembled WGS sequence"/>
</dbReference>
<evidence type="ECO:0000259" key="1">
    <source>
        <dbReference type="Pfam" id="PF13649"/>
    </source>
</evidence>
<name>A0ABV9RZE1_9PSEU</name>
<keyword evidence="2" id="KW-0489">Methyltransferase</keyword>
<dbReference type="InterPro" id="IPR029063">
    <property type="entry name" value="SAM-dependent_MTases_sf"/>
</dbReference>
<feature type="domain" description="Methyltransferase" evidence="1">
    <location>
        <begin position="72"/>
        <end position="167"/>
    </location>
</feature>
<dbReference type="Pfam" id="PF13649">
    <property type="entry name" value="Methyltransf_25"/>
    <property type="match status" value="1"/>
</dbReference>
<dbReference type="EMBL" id="JBHSIS010000006">
    <property type="protein sequence ID" value="MFC4854039.1"/>
    <property type="molecule type" value="Genomic_DNA"/>
</dbReference>
<protein>
    <submittedName>
        <fullName evidence="2">Class I SAM-dependent methyltransferase</fullName>
        <ecNumber evidence="2">2.1.1.-</ecNumber>
    </submittedName>
</protein>
<sequence>MDTFLLVWLYGAVRGFERQVEEMMLANQANWDERTPIHLASAFYGVDGSREPDSWFADYEWGDLGELRGTDVLHLQCHLGVESIALARRGARVVGLDISGESVVQARAVAQRHGVAIEYVQGNVYDAADVLGGRSFDLIYTGKGALCYLPDLPAWADVLARLLRPGGSFYVVEFHPLLYSLGVVPPPDGGQELSLRNDFLSGRGAEKRDATHTYTDGPPLADARVAYEWRHEIAEVINALVGAGLVVERLRESAKLPWPRWPGMVRDEDGWFRLPDDAPRIPLLYALSARRPGPATG</sequence>
<keyword evidence="2" id="KW-0808">Transferase</keyword>
<keyword evidence="3" id="KW-1185">Reference proteome</keyword>